<keyword evidence="4 7" id="KW-0808">Transferase</keyword>
<sequence>MDQYEQHPLVQDELAHHFLPPTARAMAAVARWPKLREVIRSATEHKFPGLWASMLCRKRYFDDAVTEAVSSGCETVIILGAGLDDRAYRLPALADIPVFEVDLPRNITEKYQRLHALFCSVPKTTTLVPVDFERQNLAEVLGDYGYRADRPTYFLWEAVTQYLTERDVRRTFDFLGTAPVGSRLGFTYVRSDFLSGQNLYDAREAHRQFVTKSHLWRFGMSPDTVTDFLTEYGWHKTEDLGATEFNDRYLEPAHRRLPLTQIERAVSAEKR</sequence>
<dbReference type="PANTHER" id="PTHR43619:SF2">
    <property type="entry name" value="S-ADENOSYL-L-METHIONINE-DEPENDENT METHYLTRANSFERASES SUPERFAMILY PROTEIN"/>
    <property type="match status" value="1"/>
</dbReference>
<dbReference type="AlphaFoldDB" id="A0A1G6LM89"/>
<dbReference type="STRING" id="530584.SAMN05421630_102129"/>
<keyword evidence="8" id="KW-1185">Reference proteome</keyword>
<evidence type="ECO:0000256" key="2">
    <source>
        <dbReference type="ARBA" id="ARBA00008138"/>
    </source>
</evidence>
<dbReference type="GO" id="GO:0008168">
    <property type="term" value="F:methyltransferase activity"/>
    <property type="evidence" value="ECO:0007669"/>
    <property type="project" value="UniProtKB-UniRule"/>
</dbReference>
<name>A0A1G6LM89_9PSEU</name>
<protein>
    <recommendedName>
        <fullName evidence="6">S-adenosyl-L-methionine-dependent methyltransferase</fullName>
        <ecNumber evidence="6">2.1.1.-</ecNumber>
    </recommendedName>
</protein>
<evidence type="ECO:0000313" key="8">
    <source>
        <dbReference type="Proteomes" id="UP000199494"/>
    </source>
</evidence>
<dbReference type="InterPro" id="IPR029063">
    <property type="entry name" value="SAM-dependent_MTases_sf"/>
</dbReference>
<organism evidence="7 8">
    <name type="scientific">Prauserella marina</name>
    <dbReference type="NCBI Taxonomy" id="530584"/>
    <lineage>
        <taxon>Bacteria</taxon>
        <taxon>Bacillati</taxon>
        <taxon>Actinomycetota</taxon>
        <taxon>Actinomycetes</taxon>
        <taxon>Pseudonocardiales</taxon>
        <taxon>Pseudonocardiaceae</taxon>
        <taxon>Prauserella</taxon>
    </lineage>
</organism>
<evidence type="ECO:0000256" key="1">
    <source>
        <dbReference type="ARBA" id="ARBA00003907"/>
    </source>
</evidence>
<proteinExistence type="inferred from homology"/>
<comment type="function">
    <text evidence="1 6">Exhibits S-adenosyl-L-methionine-dependent methyltransferase activity.</text>
</comment>
<evidence type="ECO:0000256" key="3">
    <source>
        <dbReference type="ARBA" id="ARBA00022603"/>
    </source>
</evidence>
<comment type="similarity">
    <text evidence="2 6">Belongs to the UPF0677 family.</text>
</comment>
<evidence type="ECO:0000313" key="7">
    <source>
        <dbReference type="EMBL" id="SDC44398.1"/>
    </source>
</evidence>
<dbReference type="SUPFAM" id="SSF53335">
    <property type="entry name" value="S-adenosyl-L-methionine-dependent methyltransferases"/>
    <property type="match status" value="1"/>
</dbReference>
<evidence type="ECO:0000256" key="4">
    <source>
        <dbReference type="ARBA" id="ARBA00022679"/>
    </source>
</evidence>
<dbReference type="Pfam" id="PF04072">
    <property type="entry name" value="LCM"/>
    <property type="match status" value="1"/>
</dbReference>
<keyword evidence="3 6" id="KW-0489">Methyltransferase</keyword>
<evidence type="ECO:0000256" key="6">
    <source>
        <dbReference type="RuleBase" id="RU362030"/>
    </source>
</evidence>
<accession>A0A1G6LM89</accession>
<keyword evidence="5 6" id="KW-0949">S-adenosyl-L-methionine</keyword>
<dbReference type="PANTHER" id="PTHR43619">
    <property type="entry name" value="S-ADENOSYL-L-METHIONINE-DEPENDENT METHYLTRANSFERASE YKTD-RELATED"/>
    <property type="match status" value="1"/>
</dbReference>
<dbReference type="Gene3D" id="3.40.50.150">
    <property type="entry name" value="Vaccinia Virus protein VP39"/>
    <property type="match status" value="1"/>
</dbReference>
<gene>
    <name evidence="7" type="ORF">SAMN05421630_102129</name>
</gene>
<dbReference type="EMBL" id="FMZE01000002">
    <property type="protein sequence ID" value="SDC44398.1"/>
    <property type="molecule type" value="Genomic_DNA"/>
</dbReference>
<dbReference type="InterPro" id="IPR007213">
    <property type="entry name" value="Ppm1/Ppm2/Tcmp"/>
</dbReference>
<reference evidence="7 8" key="1">
    <citation type="submission" date="2016-10" db="EMBL/GenBank/DDBJ databases">
        <authorList>
            <person name="de Groot N.N."/>
        </authorList>
    </citation>
    <scope>NUCLEOTIDE SEQUENCE [LARGE SCALE GENOMIC DNA]</scope>
    <source>
        <strain evidence="7 8">CGMCC 4.5506</strain>
    </source>
</reference>
<dbReference type="InterPro" id="IPR011610">
    <property type="entry name" value="SAM_mthyl_Trfase_ML2640-like"/>
</dbReference>
<dbReference type="Proteomes" id="UP000199494">
    <property type="component" value="Unassembled WGS sequence"/>
</dbReference>
<dbReference type="EC" id="2.1.1.-" evidence="6"/>
<dbReference type="NCBIfam" id="TIGR00027">
    <property type="entry name" value="mthyl_TIGR00027"/>
    <property type="match status" value="1"/>
</dbReference>
<evidence type="ECO:0000256" key="5">
    <source>
        <dbReference type="ARBA" id="ARBA00022691"/>
    </source>
</evidence>
<dbReference type="GO" id="GO:0032259">
    <property type="term" value="P:methylation"/>
    <property type="evidence" value="ECO:0007669"/>
    <property type="project" value="UniProtKB-KW"/>
</dbReference>